<dbReference type="CDD" id="cd22744">
    <property type="entry name" value="OTU"/>
    <property type="match status" value="1"/>
</dbReference>
<sequence length="148" mass="17476">MADRIRQNWSMYSEVPGYDINSKFDAEVKSKAVKIYYDKIKKGKLQTDELLIRALAKVCRLVIYVVSIVKLQQNNTNINIRKYCEDIDSYKECICILYDEEKKHYDAICMVKKAYGQEEIKPFQRDGATFKLFCKFILEAFNCKKKKI</sequence>
<name>A0A814TJ61_9BILA</name>
<protein>
    <submittedName>
        <fullName evidence="1">Uncharacterized protein</fullName>
    </submittedName>
</protein>
<proteinExistence type="predicted"/>
<dbReference type="Gene3D" id="3.90.70.80">
    <property type="match status" value="1"/>
</dbReference>
<comment type="caution">
    <text evidence="1">The sequence shown here is derived from an EMBL/GenBank/DDBJ whole genome shotgun (WGS) entry which is preliminary data.</text>
</comment>
<evidence type="ECO:0000313" key="1">
    <source>
        <dbReference type="EMBL" id="CAF1162434.1"/>
    </source>
</evidence>
<gene>
    <name evidence="2" type="ORF">JBS370_LOCUS15557</name>
    <name evidence="1" type="ORF">ZHD862_LOCUS20762</name>
</gene>
<dbReference type="AlphaFoldDB" id="A0A814TJ61"/>
<dbReference type="EMBL" id="CAJNOT010001197">
    <property type="protein sequence ID" value="CAF1162434.1"/>
    <property type="molecule type" value="Genomic_DNA"/>
</dbReference>
<dbReference type="EMBL" id="CAJOBD010001498">
    <property type="protein sequence ID" value="CAF3805590.1"/>
    <property type="molecule type" value="Genomic_DNA"/>
</dbReference>
<organism evidence="1 3">
    <name type="scientific">Rotaria sordida</name>
    <dbReference type="NCBI Taxonomy" id="392033"/>
    <lineage>
        <taxon>Eukaryota</taxon>
        <taxon>Metazoa</taxon>
        <taxon>Spiralia</taxon>
        <taxon>Gnathifera</taxon>
        <taxon>Rotifera</taxon>
        <taxon>Eurotatoria</taxon>
        <taxon>Bdelloidea</taxon>
        <taxon>Philodinida</taxon>
        <taxon>Philodinidae</taxon>
        <taxon>Rotaria</taxon>
    </lineage>
</organism>
<accession>A0A814TJ61</accession>
<dbReference type="Proteomes" id="UP000663864">
    <property type="component" value="Unassembled WGS sequence"/>
</dbReference>
<reference evidence="1" key="1">
    <citation type="submission" date="2021-02" db="EMBL/GenBank/DDBJ databases">
        <authorList>
            <person name="Nowell W R."/>
        </authorList>
    </citation>
    <scope>NUCLEOTIDE SEQUENCE</scope>
</reference>
<dbReference type="Proteomes" id="UP000663836">
    <property type="component" value="Unassembled WGS sequence"/>
</dbReference>
<evidence type="ECO:0000313" key="3">
    <source>
        <dbReference type="Proteomes" id="UP000663864"/>
    </source>
</evidence>
<evidence type="ECO:0000313" key="2">
    <source>
        <dbReference type="EMBL" id="CAF3805590.1"/>
    </source>
</evidence>